<reference evidence="2" key="1">
    <citation type="journal article" date="2022" name="Int. J. Mol. Sci.">
        <title>Draft Genome of Tanacetum Coccineum: Genomic Comparison of Closely Related Tanacetum-Family Plants.</title>
        <authorList>
            <person name="Yamashiro T."/>
            <person name="Shiraishi A."/>
            <person name="Nakayama K."/>
            <person name="Satake H."/>
        </authorList>
    </citation>
    <scope>NUCLEOTIDE SEQUENCE</scope>
</reference>
<organism evidence="2 3">
    <name type="scientific">Tanacetum coccineum</name>
    <dbReference type="NCBI Taxonomy" id="301880"/>
    <lineage>
        <taxon>Eukaryota</taxon>
        <taxon>Viridiplantae</taxon>
        <taxon>Streptophyta</taxon>
        <taxon>Embryophyta</taxon>
        <taxon>Tracheophyta</taxon>
        <taxon>Spermatophyta</taxon>
        <taxon>Magnoliopsida</taxon>
        <taxon>eudicotyledons</taxon>
        <taxon>Gunneridae</taxon>
        <taxon>Pentapetalae</taxon>
        <taxon>asterids</taxon>
        <taxon>campanulids</taxon>
        <taxon>Asterales</taxon>
        <taxon>Asteraceae</taxon>
        <taxon>Asteroideae</taxon>
        <taxon>Anthemideae</taxon>
        <taxon>Anthemidinae</taxon>
        <taxon>Tanacetum</taxon>
    </lineage>
</organism>
<dbReference type="EMBL" id="BQNB010013419">
    <property type="protein sequence ID" value="GJT15728.1"/>
    <property type="molecule type" value="Genomic_DNA"/>
</dbReference>
<accession>A0ABQ5BMC8</accession>
<proteinExistence type="predicted"/>
<gene>
    <name evidence="2" type="ORF">Tco_0874434</name>
</gene>
<feature type="region of interest" description="Disordered" evidence="1">
    <location>
        <begin position="39"/>
        <end position="111"/>
    </location>
</feature>
<evidence type="ECO:0000256" key="1">
    <source>
        <dbReference type="SAM" id="MobiDB-lite"/>
    </source>
</evidence>
<feature type="region of interest" description="Disordered" evidence="1">
    <location>
        <begin position="445"/>
        <end position="488"/>
    </location>
</feature>
<evidence type="ECO:0000313" key="2">
    <source>
        <dbReference type="EMBL" id="GJT15728.1"/>
    </source>
</evidence>
<dbReference type="Proteomes" id="UP001151760">
    <property type="component" value="Unassembled WGS sequence"/>
</dbReference>
<keyword evidence="3" id="KW-1185">Reference proteome</keyword>
<feature type="region of interest" description="Disordered" evidence="1">
    <location>
        <begin position="323"/>
        <end position="342"/>
    </location>
</feature>
<feature type="compositionally biased region" description="Polar residues" evidence="1">
    <location>
        <begin position="325"/>
        <end position="337"/>
    </location>
</feature>
<evidence type="ECO:0000313" key="3">
    <source>
        <dbReference type="Proteomes" id="UP001151760"/>
    </source>
</evidence>
<feature type="compositionally biased region" description="Polar residues" evidence="1">
    <location>
        <begin position="92"/>
        <end position="108"/>
    </location>
</feature>
<sequence length="589" mass="65607">MVKLMKDILLGILWLVKLYWLFDVDSLTISMNYVPVAAGNKTNGPKDCEGDVGMNPTEVDENEASDKNGKHDQEARSNIPVSNAGPSFDTAVPSTAVNTTEPSVSTANESEEQLFERFSPFKNAFTLPPVPNISSMDNTGFFENAYDDEDVEEEVDMNNVISSYTVPDTSFTKFHNDHPEDQVYVDDIIFGSTKKEMSIEFAKLMHDKFQMSSMGELSFFLGLQTANTPMETNKALIKDKEAEDVDVHLYRSMIGSLIYLKGQPKLGLWYLRDSRFDLEAFSDSDYARASLDIKSTIGSSRRRYGQVADEAIHKKLGDRMERAATTASSLEAEQDSGSGPRCQDTILGDVDAQTRFETTSKQSNDPPLLKVNTFRSGEDSMQLMELMTHYTTLSALLGDMSHHNKVYVNPSHTKKFFDNIKREGKDFSRRITPLFDTMMVQASEEVGKDSDHPTNSNPIPIVDKPSTSSQPKQKQKSKGKQRNEAEVLDLEKAKFDQAIEIAKRMHPNRGGEIKDIDADAESFGDDEVFVEVTTIEEEEQSTKTGEVVTTVGVEDSVAPTIPTTVEETLAQTLMEIKAAKPKAKGMLFS</sequence>
<feature type="compositionally biased region" description="Basic and acidic residues" evidence="1">
    <location>
        <begin position="64"/>
        <end position="75"/>
    </location>
</feature>
<reference evidence="2" key="2">
    <citation type="submission" date="2022-01" db="EMBL/GenBank/DDBJ databases">
        <authorList>
            <person name="Yamashiro T."/>
            <person name="Shiraishi A."/>
            <person name="Satake H."/>
            <person name="Nakayama K."/>
        </authorList>
    </citation>
    <scope>NUCLEOTIDE SEQUENCE</scope>
</reference>
<name>A0ABQ5BMC8_9ASTR</name>
<protein>
    <submittedName>
        <fullName evidence="2">Uncharacterized protein</fullName>
    </submittedName>
</protein>
<comment type="caution">
    <text evidence="2">The sequence shown here is derived from an EMBL/GenBank/DDBJ whole genome shotgun (WGS) entry which is preliminary data.</text>
</comment>